<dbReference type="EMBL" id="VCMV01000077">
    <property type="protein sequence ID" value="KAB0264291.1"/>
    <property type="molecule type" value="Genomic_DNA"/>
</dbReference>
<evidence type="ECO:0000313" key="6">
    <source>
        <dbReference type="EMBL" id="KAB0264291.1"/>
    </source>
</evidence>
<dbReference type="GO" id="GO:0016829">
    <property type="term" value="F:lyase activity"/>
    <property type="evidence" value="ECO:0007669"/>
    <property type="project" value="UniProtKB-KW"/>
</dbReference>
<protein>
    <submittedName>
        <fullName evidence="6">Heparinase</fullName>
    </submittedName>
</protein>
<comment type="subcellular location">
    <subcellularLocation>
        <location evidence="1">Periplasm</location>
    </subcellularLocation>
</comment>
<keyword evidence="4" id="KW-0456">Lyase</keyword>
<dbReference type="PANTHER" id="PTHR39210">
    <property type="entry name" value="HEPARIN-SULFATE LYASE"/>
    <property type="match status" value="1"/>
</dbReference>
<reference evidence="6 7" key="1">
    <citation type="journal article" date="2019" name="Microorganisms">
        <title>Genome Insights into the Novel Species Microvirga brassicacearum, a Rapeseed Endophyte with Biotechnological Potential.</title>
        <authorList>
            <person name="Jimenez-Gomez A."/>
            <person name="Saati-Santamaria Z."/>
            <person name="Igual J.M."/>
            <person name="Rivas R."/>
            <person name="Mateos P.F."/>
            <person name="Garcia-Fraile P."/>
        </authorList>
    </citation>
    <scope>NUCLEOTIDE SEQUENCE [LARGE SCALE GENOMIC DNA]</scope>
    <source>
        <strain evidence="6 7">CDVBN77</strain>
    </source>
</reference>
<evidence type="ECO:0000256" key="1">
    <source>
        <dbReference type="ARBA" id="ARBA00004418"/>
    </source>
</evidence>
<organism evidence="6 7">
    <name type="scientific">Microvirga brassicacearum</name>
    <dbReference type="NCBI Taxonomy" id="2580413"/>
    <lineage>
        <taxon>Bacteria</taxon>
        <taxon>Pseudomonadati</taxon>
        <taxon>Pseudomonadota</taxon>
        <taxon>Alphaproteobacteria</taxon>
        <taxon>Hyphomicrobiales</taxon>
        <taxon>Methylobacteriaceae</taxon>
        <taxon>Microvirga</taxon>
    </lineage>
</organism>
<dbReference type="PANTHER" id="PTHR39210:SF1">
    <property type="entry name" value="HEPARIN-SULFATE LYASE"/>
    <property type="match status" value="1"/>
</dbReference>
<dbReference type="Gene3D" id="2.70.98.70">
    <property type="match status" value="1"/>
</dbReference>
<evidence type="ECO:0000256" key="2">
    <source>
        <dbReference type="ARBA" id="ARBA00022729"/>
    </source>
</evidence>
<evidence type="ECO:0000313" key="7">
    <source>
        <dbReference type="Proteomes" id="UP000325684"/>
    </source>
</evidence>
<gene>
    <name evidence="6" type="ORF">FEZ63_23610</name>
</gene>
<dbReference type="AlphaFoldDB" id="A0A5N3P3R6"/>
<dbReference type="Gene3D" id="1.50.10.100">
    <property type="entry name" value="Chondroitin AC/alginate lyase"/>
    <property type="match status" value="1"/>
</dbReference>
<keyword evidence="7" id="KW-1185">Reference proteome</keyword>
<sequence>MTLTCPDVTSDIWCEFSFQIGTHPDEQAVGAPDFAAIGVDFLAADGSSIDFASVPGLSRLQIDPYSFFVAVDSARDGRAGTAVARCTFLIPAPATQLLLTIRSWRNSHPFRVANVAVTQFVQRDAPDLTDEQLLIPSQDELRSIRDVRRNWRAMTPEPNWFSYAVVPEKTLYLRGQIINDDNTEGALARIVFRDAQNIELPQPYPDTLTTPETGAFLDIPAHGQARRFTLAITVPPQAMTVDVGFRTWRPESEMKLVVPLEVSLDESLLLQNITAGEVTDALAFIERFTHNPALSKPAKPGENASNFFDLLLDRNVLAPASLIHEKLRVIQRGRDRQFVSGRLHLGRCPGWPLPVEPNWTEDPFRSRVWRMEFHSLSWLLDIAKPSSSGALAQAIALALSWSRANPLGEPADGIALHPLTMSTRAEVLAELLVLGLASKDQRGATDLLELAGELVRHCFAISEIVGQNVFSSPIYQIHAAASLLSLAKILPRLPLSDHWSSVALACLRDSFDQLLGPEGQIFEPSQYYRFELIALGLILTDMLKNMPEAASLARHLGPRLENAALAILPLLDPTGFFPPFGETPRQFDHATALGTLICTYGQEWTSHPGIRKELSYPYGSRVLAFADAGIVAARRYEPGREWGYFCAAFSEQGQSHVHSHCTSFVYSSGGMPWIVDAGGSGENQTGTVRRYLTSSRAHNVVIPDGREQTAGVGWLRSSITLQGATAFEICSNVHGPDYLHRRILVCLDDLNAMAVFDDFRTIRDSLSVDGFLHFDPRVVVALANPRLAVGFQKQKRLRIVPHMITGRFGGLEIANGVSGKLGTLQGFVAAEMERIEPANVLCYRMAGRRSVCGGVVVSLDESASKTMANLIASPALGELLNGEATVDERIVTVP</sequence>
<dbReference type="Pfam" id="PF07940">
    <property type="entry name" value="Hepar_II_III_C"/>
    <property type="match status" value="1"/>
</dbReference>
<proteinExistence type="predicted"/>
<evidence type="ECO:0000259" key="5">
    <source>
        <dbReference type="Pfam" id="PF07940"/>
    </source>
</evidence>
<keyword evidence="2" id="KW-0732">Signal</keyword>
<dbReference type="OrthoDB" id="7967559at2"/>
<dbReference type="InterPro" id="IPR012480">
    <property type="entry name" value="Hepar_II_III_C"/>
</dbReference>
<dbReference type="Proteomes" id="UP000325684">
    <property type="component" value="Unassembled WGS sequence"/>
</dbReference>
<dbReference type="RefSeq" id="WP_150949669.1">
    <property type="nucleotide sequence ID" value="NZ_VCMV01000077.1"/>
</dbReference>
<keyword evidence="3" id="KW-0574">Periplasm</keyword>
<name>A0A5N3P3R6_9HYPH</name>
<accession>A0A5N3P3R6</accession>
<dbReference type="GO" id="GO:0042597">
    <property type="term" value="C:periplasmic space"/>
    <property type="evidence" value="ECO:0007669"/>
    <property type="project" value="UniProtKB-SubCell"/>
</dbReference>
<comment type="caution">
    <text evidence="6">The sequence shown here is derived from an EMBL/GenBank/DDBJ whole genome shotgun (WGS) entry which is preliminary data.</text>
</comment>
<feature type="domain" description="Heparinase II/III-like C-terminal" evidence="5">
    <location>
        <begin position="624"/>
        <end position="710"/>
    </location>
</feature>
<evidence type="ECO:0000256" key="4">
    <source>
        <dbReference type="ARBA" id="ARBA00023239"/>
    </source>
</evidence>
<evidence type="ECO:0000256" key="3">
    <source>
        <dbReference type="ARBA" id="ARBA00022764"/>
    </source>
</evidence>
<dbReference type="InterPro" id="IPR008929">
    <property type="entry name" value="Chondroitin_lyas"/>
</dbReference>